<dbReference type="Proteomes" id="UP000193944">
    <property type="component" value="Unassembled WGS sequence"/>
</dbReference>
<evidence type="ECO:0000313" key="2">
    <source>
        <dbReference type="Proteomes" id="UP000193944"/>
    </source>
</evidence>
<accession>A0A1Y1VR17</accession>
<reference evidence="1 2" key="1">
    <citation type="submission" date="2016-08" db="EMBL/GenBank/DDBJ databases">
        <title>A Parts List for Fungal Cellulosomes Revealed by Comparative Genomics.</title>
        <authorList>
            <consortium name="DOE Joint Genome Institute"/>
            <person name="Haitjema C.H."/>
            <person name="Gilmore S.P."/>
            <person name="Henske J.K."/>
            <person name="Solomon K.V."/>
            <person name="De Groot R."/>
            <person name="Kuo A."/>
            <person name="Mondo S.J."/>
            <person name="Salamov A.A."/>
            <person name="Labutti K."/>
            <person name="Zhao Z."/>
            <person name="Chiniquy J."/>
            <person name="Barry K."/>
            <person name="Brewer H.M."/>
            <person name="Purvine S.O."/>
            <person name="Wright A.T."/>
            <person name="Boxma B."/>
            <person name="Van Alen T."/>
            <person name="Hackstein J.H."/>
            <person name="Baker S.E."/>
            <person name="Grigoriev I.V."/>
            <person name="O'Malley M.A."/>
        </authorList>
    </citation>
    <scope>NUCLEOTIDE SEQUENCE [LARGE SCALE GENOMIC DNA]</scope>
    <source>
        <strain evidence="1 2">S4</strain>
    </source>
</reference>
<dbReference type="AlphaFoldDB" id="A0A1Y1VR17"/>
<evidence type="ECO:0000313" key="1">
    <source>
        <dbReference type="EMBL" id="ORX63476.1"/>
    </source>
</evidence>
<protein>
    <submittedName>
        <fullName evidence="1">Uncharacterized protein</fullName>
    </submittedName>
</protein>
<proteinExistence type="predicted"/>
<comment type="caution">
    <text evidence="1">The sequence shown here is derived from an EMBL/GenBank/DDBJ whole genome shotgun (WGS) entry which is preliminary data.</text>
</comment>
<dbReference type="EMBL" id="MCFG01000630">
    <property type="protein sequence ID" value="ORX63476.1"/>
    <property type="molecule type" value="Genomic_DNA"/>
</dbReference>
<sequence length="211" mass="26390">MINNDEQYKIFDLFLSDEDSIDKIFENISEPPFISTESDYLKLIIPNKYFIDKYLFSDLCYESLFRIYNSKIIQEWVFYLYKYNYITRNDFVNFYYTKYYDMNLQFFLFEYFYYCNKKYLEELFEKSNIGLKFKILFNILSKYSYDINILKYCADIVTEYTNINFSPNLIEKIFKERIKEEFDKDICRKKEDLFVRPYRYLFYICKRVFFI</sequence>
<gene>
    <name evidence="1" type="ORF">BCR32DRAFT_251569</name>
</gene>
<name>A0A1Y1VR17_9FUNG</name>
<reference evidence="1 2" key="2">
    <citation type="submission" date="2016-08" db="EMBL/GenBank/DDBJ databases">
        <title>Pervasive Adenine N6-methylation of Active Genes in Fungi.</title>
        <authorList>
            <consortium name="DOE Joint Genome Institute"/>
            <person name="Mondo S.J."/>
            <person name="Dannebaum R.O."/>
            <person name="Kuo R.C."/>
            <person name="Labutti K."/>
            <person name="Haridas S."/>
            <person name="Kuo A."/>
            <person name="Salamov A."/>
            <person name="Ahrendt S.R."/>
            <person name="Lipzen A."/>
            <person name="Sullivan W."/>
            <person name="Andreopoulos W.B."/>
            <person name="Clum A."/>
            <person name="Lindquist E."/>
            <person name="Daum C."/>
            <person name="Ramamoorthy G.K."/>
            <person name="Gryganskyi A."/>
            <person name="Culley D."/>
            <person name="Magnuson J.K."/>
            <person name="James T.Y."/>
            <person name="O'Malley M.A."/>
            <person name="Stajich J.E."/>
            <person name="Spatafora J.W."/>
            <person name="Visel A."/>
            <person name="Grigoriev I.V."/>
        </authorList>
    </citation>
    <scope>NUCLEOTIDE SEQUENCE [LARGE SCALE GENOMIC DNA]</scope>
    <source>
        <strain evidence="1 2">S4</strain>
    </source>
</reference>
<organism evidence="1 2">
    <name type="scientific">Anaeromyces robustus</name>
    <dbReference type="NCBI Taxonomy" id="1754192"/>
    <lineage>
        <taxon>Eukaryota</taxon>
        <taxon>Fungi</taxon>
        <taxon>Fungi incertae sedis</taxon>
        <taxon>Chytridiomycota</taxon>
        <taxon>Chytridiomycota incertae sedis</taxon>
        <taxon>Neocallimastigomycetes</taxon>
        <taxon>Neocallimastigales</taxon>
        <taxon>Neocallimastigaceae</taxon>
        <taxon>Anaeromyces</taxon>
    </lineage>
</organism>
<keyword evidence="2" id="KW-1185">Reference proteome</keyword>